<dbReference type="EMBL" id="VHSG01000018">
    <property type="protein sequence ID" value="TQV73412.1"/>
    <property type="molecule type" value="Genomic_DNA"/>
</dbReference>
<feature type="coiled-coil region" evidence="8">
    <location>
        <begin position="57"/>
        <end position="91"/>
    </location>
</feature>
<dbReference type="Pfam" id="PF02108">
    <property type="entry name" value="FliH"/>
    <property type="match status" value="1"/>
</dbReference>
<dbReference type="GO" id="GO:0005829">
    <property type="term" value="C:cytosol"/>
    <property type="evidence" value="ECO:0007669"/>
    <property type="project" value="TreeGrafter"/>
</dbReference>
<feature type="domain" description="Flagellar assembly protein FliH/Type III secretion system HrpE" evidence="9">
    <location>
        <begin position="114"/>
        <end position="242"/>
    </location>
</feature>
<evidence type="ECO:0000256" key="3">
    <source>
        <dbReference type="ARBA" id="ARBA00016507"/>
    </source>
</evidence>
<dbReference type="InterPro" id="IPR018035">
    <property type="entry name" value="Flagellar_FliH/T3SS_HrpE"/>
</dbReference>
<dbReference type="SUPFAM" id="SSF160527">
    <property type="entry name" value="V-type ATPase subunit E-like"/>
    <property type="match status" value="1"/>
</dbReference>
<dbReference type="RefSeq" id="WP_142905540.1">
    <property type="nucleotide sequence ID" value="NZ_ML660097.1"/>
</dbReference>
<sequence length="267" mass="28707">MATVIHTPAVKKGMPRELIRHGNDARDQAGDAPPVPDGTAVQAPANVPAATFDLDYVEQLNSERLQALSRVQELEERLQKWQNDGERLHEEARQKGYDAGALTAQTEGAEQFAAQVQSIRTLAENLAHQQQALLQASEDAAVEIAYAALVKILGRSRSDLSLLTAMVKQALQQVSVRDDLVIHVAPADYDKLTRQPAAAKGRGAWPQGVTFEADDSVTCGGCIVKSRAGVLDARLDYQLQQLKKLLVTTRTSAAATAGDPVQEGSPA</sequence>
<dbReference type="InterPro" id="IPR051472">
    <property type="entry name" value="T3SS_Stator/FliH"/>
</dbReference>
<evidence type="ECO:0000259" key="9">
    <source>
        <dbReference type="Pfam" id="PF02108"/>
    </source>
</evidence>
<proteinExistence type="inferred from homology"/>
<organism evidence="10 11">
    <name type="scientific">Exilibacterium tricleocarpae</name>
    <dbReference type="NCBI Taxonomy" id="2591008"/>
    <lineage>
        <taxon>Bacteria</taxon>
        <taxon>Pseudomonadati</taxon>
        <taxon>Pseudomonadota</taxon>
        <taxon>Gammaproteobacteria</taxon>
        <taxon>Cellvibrionales</taxon>
        <taxon>Cellvibrionaceae</taxon>
        <taxon>Exilibacterium</taxon>
    </lineage>
</organism>
<dbReference type="Proteomes" id="UP000319732">
    <property type="component" value="Unassembled WGS sequence"/>
</dbReference>
<evidence type="ECO:0000256" key="2">
    <source>
        <dbReference type="ARBA" id="ARBA00006602"/>
    </source>
</evidence>
<dbReference type="AlphaFoldDB" id="A0A545T864"/>
<keyword evidence="6" id="KW-0653">Protein transport</keyword>
<protein>
    <recommendedName>
        <fullName evidence="3">Flagellar assembly protein FliH</fullName>
    </recommendedName>
</protein>
<dbReference type="PANTHER" id="PTHR34982">
    <property type="entry name" value="YOP PROTEINS TRANSLOCATION PROTEIN L"/>
    <property type="match status" value="1"/>
</dbReference>
<dbReference type="PANTHER" id="PTHR34982:SF1">
    <property type="entry name" value="FLAGELLAR ASSEMBLY PROTEIN FLIH"/>
    <property type="match status" value="1"/>
</dbReference>
<evidence type="ECO:0000256" key="6">
    <source>
        <dbReference type="ARBA" id="ARBA00022927"/>
    </source>
</evidence>
<keyword evidence="8" id="KW-0175">Coiled coil</keyword>
<evidence type="ECO:0000256" key="1">
    <source>
        <dbReference type="ARBA" id="ARBA00003041"/>
    </source>
</evidence>
<comment type="caution">
    <text evidence="10">The sequence shown here is derived from an EMBL/GenBank/DDBJ whole genome shotgun (WGS) entry which is preliminary data.</text>
</comment>
<evidence type="ECO:0000313" key="10">
    <source>
        <dbReference type="EMBL" id="TQV73412.1"/>
    </source>
</evidence>
<keyword evidence="5" id="KW-1005">Bacterial flagellum biogenesis</keyword>
<comment type="function">
    <text evidence="1">Needed for flagellar regrowth and assembly.</text>
</comment>
<keyword evidence="7" id="KW-1006">Bacterial flagellum protein export</keyword>
<keyword evidence="11" id="KW-1185">Reference proteome</keyword>
<comment type="similarity">
    <text evidence="2">Belongs to the FliH family.</text>
</comment>
<evidence type="ECO:0000256" key="5">
    <source>
        <dbReference type="ARBA" id="ARBA00022795"/>
    </source>
</evidence>
<gene>
    <name evidence="10" type="ORF">FKG94_17055</name>
</gene>
<dbReference type="GO" id="GO:0015031">
    <property type="term" value="P:protein transport"/>
    <property type="evidence" value="ECO:0007669"/>
    <property type="project" value="UniProtKB-KW"/>
</dbReference>
<accession>A0A545T864</accession>
<evidence type="ECO:0000256" key="8">
    <source>
        <dbReference type="SAM" id="Coils"/>
    </source>
</evidence>
<dbReference type="OrthoDB" id="6193622at2"/>
<evidence type="ECO:0000313" key="11">
    <source>
        <dbReference type="Proteomes" id="UP000319732"/>
    </source>
</evidence>
<keyword evidence="4" id="KW-0813">Transport</keyword>
<dbReference type="GO" id="GO:0044781">
    <property type="term" value="P:bacterial-type flagellum organization"/>
    <property type="evidence" value="ECO:0007669"/>
    <property type="project" value="UniProtKB-KW"/>
</dbReference>
<evidence type="ECO:0000256" key="7">
    <source>
        <dbReference type="ARBA" id="ARBA00023225"/>
    </source>
</evidence>
<evidence type="ECO:0000256" key="4">
    <source>
        <dbReference type="ARBA" id="ARBA00022448"/>
    </source>
</evidence>
<name>A0A545T864_9GAMM</name>
<reference evidence="10 11" key="1">
    <citation type="submission" date="2019-06" db="EMBL/GenBank/DDBJ databases">
        <title>Whole genome sequence for Cellvibrionaceae sp. R142.</title>
        <authorList>
            <person name="Wang G."/>
        </authorList>
    </citation>
    <scope>NUCLEOTIDE SEQUENCE [LARGE SCALE GENOMIC DNA]</scope>
    <source>
        <strain evidence="10 11">R142</strain>
    </source>
</reference>